<evidence type="ECO:0000313" key="4">
    <source>
        <dbReference type="Proteomes" id="UP000501914"/>
    </source>
</evidence>
<feature type="domain" description="Glycosyltransferase 2-like" evidence="2">
    <location>
        <begin position="8"/>
        <end position="138"/>
    </location>
</feature>
<dbReference type="Pfam" id="PF04464">
    <property type="entry name" value="Glyphos_transf"/>
    <property type="match status" value="1"/>
</dbReference>
<reference evidence="3 4" key="1">
    <citation type="submission" date="2020-02" db="EMBL/GenBank/DDBJ databases">
        <title>Genome sequencing, annotation and comparative genomic analysis of Bacillus tequilensis EA-CB0015, an effective biological control agent against Pseudocercospora fijiensis in banana plants.</title>
        <authorList>
            <person name="Cuellar-Gaviria T.Z."/>
            <person name="Ju K.-S."/>
            <person name="Villegas-Escobar V."/>
        </authorList>
    </citation>
    <scope>NUCLEOTIDE SEQUENCE [LARGE SCALE GENOMIC DNA]</scope>
    <source>
        <strain evidence="3 4">EA-CB0015</strain>
    </source>
</reference>
<dbReference type="Pfam" id="PF00535">
    <property type="entry name" value="Glycos_transf_2"/>
    <property type="match status" value="1"/>
</dbReference>
<dbReference type="InterPro" id="IPR029044">
    <property type="entry name" value="Nucleotide-diphossugar_trans"/>
</dbReference>
<name>A0A6H0WM28_9BACI</name>
<gene>
    <name evidence="3" type="ORF">G4P54_18350</name>
</gene>
<dbReference type="GO" id="GO:0016758">
    <property type="term" value="F:hexosyltransferase activity"/>
    <property type="evidence" value="ECO:0007669"/>
    <property type="project" value="UniProtKB-ARBA"/>
</dbReference>
<dbReference type="EMBL" id="CP048852">
    <property type="protein sequence ID" value="QIW81600.1"/>
    <property type="molecule type" value="Genomic_DNA"/>
</dbReference>
<organism evidence="3 4">
    <name type="scientific">Bacillus tequilensis</name>
    <dbReference type="NCBI Taxonomy" id="227866"/>
    <lineage>
        <taxon>Bacteria</taxon>
        <taxon>Bacillati</taxon>
        <taxon>Bacillota</taxon>
        <taxon>Bacilli</taxon>
        <taxon>Bacillales</taxon>
        <taxon>Bacillaceae</taxon>
        <taxon>Bacillus</taxon>
    </lineage>
</organism>
<dbReference type="GO" id="GO:0047355">
    <property type="term" value="F:CDP-glycerol glycerophosphotransferase activity"/>
    <property type="evidence" value="ECO:0007669"/>
    <property type="project" value="InterPro"/>
</dbReference>
<evidence type="ECO:0000259" key="2">
    <source>
        <dbReference type="Pfam" id="PF00535"/>
    </source>
</evidence>
<dbReference type="Gene3D" id="3.90.550.10">
    <property type="entry name" value="Spore Coat Polysaccharide Biosynthesis Protein SpsA, Chain A"/>
    <property type="match status" value="1"/>
</dbReference>
<protein>
    <submittedName>
        <fullName evidence="3">Glycosyltransferase</fullName>
    </submittedName>
</protein>
<comment type="similarity">
    <text evidence="1">Belongs to the glycosyltransferase 2 family.</text>
</comment>
<dbReference type="InterPro" id="IPR043148">
    <property type="entry name" value="TagF_C"/>
</dbReference>
<dbReference type="AlphaFoldDB" id="A0A6H0WM28"/>
<dbReference type="PANTHER" id="PTHR22916:SF3">
    <property type="entry name" value="UDP-GLCNAC:BETAGAL BETA-1,3-N-ACETYLGLUCOSAMINYLTRANSFERASE-LIKE PROTEIN 1"/>
    <property type="match status" value="1"/>
</dbReference>
<dbReference type="Proteomes" id="UP000501914">
    <property type="component" value="Chromosome"/>
</dbReference>
<evidence type="ECO:0000256" key="1">
    <source>
        <dbReference type="ARBA" id="ARBA00006739"/>
    </source>
</evidence>
<accession>A0A6H0WM28</accession>
<dbReference type="PANTHER" id="PTHR22916">
    <property type="entry name" value="GLYCOSYLTRANSFERASE"/>
    <property type="match status" value="1"/>
</dbReference>
<sequence length="887" mass="105383">MELTYDMSIIIPVYNAERYLRKTVESVLQQTYSLDKIEVIFVDDGSADNSISICEEYTSQFDNMKLITQQNNGVSAARNKGLESAAGQYIMFLDSDDLIGKNTVEELVSFFHEVGNETDIVGYPLYSLIGNKVHEHARTKNYKKTGLYDVSIHTNINQTTINVCVRNLPESERILFDTSLHYAEDAAFNTSYIMRTGKMGICSKGRYIYRTHKNSAVWKYRSPVQAASMLLDYFEKVIFRHRRGEKAHPYVQSNVLYELNWRYKSRSLFPFHLEKKEYRKWYDRFLNIINEIEDEVILKHPHVDTFHKGAFLKMKTEPINVNQDSLGIYIYRNNQMILKQYKFELVITQFNIKSNMLRINGFIKSLMSEFIDLELFMFVDGLPIKLELVESSHGYYKVRTKTNHFKAFSWYKNINGLTNLNVKFELRYNQYTYPLSFFFMNDVIFNKFEKNKTAVQNNMLIKHLPNQAMFTLEKLPDTEQRKFLKDYNKAVFRKDKKIFLARHLVKKKKSPLWLYNDRVNLIDNSYYQFKHDFAKDDSVRRYYIYDGEQLNLDDLFTAEEKKFVVKFGSRKHKYLFVNATKILTSFRDLNEYSPFAEKRMEYFKDLLTYELVYLQHGILHAHTPWIYSKEKNRIDKFVVSSKFERNNLINNYNYAPENILETGMPRFDIMKNTEPDENRVIFAPSWRISLAEEKKGNKWAINRELFIKSAYFNKISDLLSSDKFIRTLEQQNIIFELKMHPIFKEAENLFDVKSERIRIKNDSVKLEDYKLFITDFSSYLFDFAYLNRPMMFFIPDYEEFLSGNHIYNKLDLDVEESFGKMVNGTEEFVNELTKIAARGFEPDDQFKIRMNSFFGEKGRHCEKLYNELIKGEVPLLKENLKELQTSK</sequence>
<dbReference type="RefSeq" id="WP_167873465.1">
    <property type="nucleotide sequence ID" value="NZ_CP048852.1"/>
</dbReference>
<keyword evidence="4" id="KW-1185">Reference proteome</keyword>
<dbReference type="KEGG" id="bteq:G4P54_18350"/>
<dbReference type="Gene3D" id="3.40.50.12580">
    <property type="match status" value="1"/>
</dbReference>
<dbReference type="InterPro" id="IPR001173">
    <property type="entry name" value="Glyco_trans_2-like"/>
</dbReference>
<dbReference type="GO" id="GO:0016020">
    <property type="term" value="C:membrane"/>
    <property type="evidence" value="ECO:0007669"/>
    <property type="project" value="InterPro"/>
</dbReference>
<keyword evidence="3" id="KW-0808">Transferase</keyword>
<dbReference type="InterPro" id="IPR007554">
    <property type="entry name" value="Glycerophosphate_synth"/>
</dbReference>
<dbReference type="SUPFAM" id="SSF53448">
    <property type="entry name" value="Nucleotide-diphospho-sugar transferases"/>
    <property type="match status" value="1"/>
</dbReference>
<dbReference type="CDD" id="cd00761">
    <property type="entry name" value="Glyco_tranf_GTA_type"/>
    <property type="match status" value="1"/>
</dbReference>
<proteinExistence type="inferred from homology"/>
<evidence type="ECO:0000313" key="3">
    <source>
        <dbReference type="EMBL" id="QIW81600.1"/>
    </source>
</evidence>